<dbReference type="Proteomes" id="UP000192257">
    <property type="component" value="Unassembled WGS sequence"/>
</dbReference>
<evidence type="ECO:0000313" key="10">
    <source>
        <dbReference type="Proteomes" id="UP000192257"/>
    </source>
</evidence>
<keyword evidence="4" id="KW-0812">Transmembrane</keyword>
<dbReference type="SMART" id="SM00560">
    <property type="entry name" value="LamGL"/>
    <property type="match status" value="1"/>
</dbReference>
<keyword evidence="1 5" id="KW-0732">Signal</keyword>
<dbReference type="OrthoDB" id="262776at2759"/>
<dbReference type="SMART" id="SM00034">
    <property type="entry name" value="CLECT"/>
    <property type="match status" value="1"/>
</dbReference>
<keyword evidence="2" id="KW-1015">Disulfide bond</keyword>
<dbReference type="InterPro" id="IPR000519">
    <property type="entry name" value="P_trefoil_dom"/>
</dbReference>
<dbReference type="Pfam" id="PF24325">
    <property type="entry name" value="DUF7495"/>
    <property type="match status" value="1"/>
</dbReference>
<feature type="domain" description="C-type lectin" evidence="6">
    <location>
        <begin position="1101"/>
        <end position="1227"/>
    </location>
</feature>
<dbReference type="InterPro" id="IPR013320">
    <property type="entry name" value="ConA-like_dom_sf"/>
</dbReference>
<dbReference type="InterPro" id="IPR006558">
    <property type="entry name" value="LamG-like"/>
</dbReference>
<evidence type="ECO:0000256" key="5">
    <source>
        <dbReference type="SAM" id="SignalP"/>
    </source>
</evidence>
<feature type="signal peptide" evidence="5">
    <location>
        <begin position="1"/>
        <end position="28"/>
    </location>
</feature>
<keyword evidence="4" id="KW-1133">Transmembrane helix</keyword>
<dbReference type="Pfam" id="PF00059">
    <property type="entry name" value="Lectin_C"/>
    <property type="match status" value="1"/>
</dbReference>
<dbReference type="InterPro" id="IPR016186">
    <property type="entry name" value="C-type_lectin-like/link_sf"/>
</dbReference>
<dbReference type="CDD" id="cd00037">
    <property type="entry name" value="CLECT"/>
    <property type="match status" value="1"/>
</dbReference>
<dbReference type="PROSITE" id="PS50041">
    <property type="entry name" value="C_TYPE_LECTIN_2"/>
    <property type="match status" value="1"/>
</dbReference>
<evidence type="ECO:0000256" key="2">
    <source>
        <dbReference type="ARBA" id="ARBA00023157"/>
    </source>
</evidence>
<evidence type="ECO:0000256" key="4">
    <source>
        <dbReference type="SAM" id="Phobius"/>
    </source>
</evidence>
<dbReference type="InterPro" id="IPR001304">
    <property type="entry name" value="C-type_lectin-like"/>
</dbReference>
<gene>
    <name evidence="9" type="ORF">TM35_000282160</name>
</gene>
<dbReference type="PANTHER" id="PTHR22803">
    <property type="entry name" value="MANNOSE, PHOSPHOLIPASE, LECTIN RECEPTOR RELATED"/>
    <property type="match status" value="1"/>
</dbReference>
<comment type="caution">
    <text evidence="3">Lacks conserved residue(s) required for the propagation of feature annotation.</text>
</comment>
<organism evidence="9 10">
    <name type="scientific">Trypanosoma theileri</name>
    <dbReference type="NCBI Taxonomy" id="67003"/>
    <lineage>
        <taxon>Eukaryota</taxon>
        <taxon>Discoba</taxon>
        <taxon>Euglenozoa</taxon>
        <taxon>Kinetoplastea</taxon>
        <taxon>Metakinetoplastina</taxon>
        <taxon>Trypanosomatida</taxon>
        <taxon>Trypanosomatidae</taxon>
        <taxon>Trypanosoma</taxon>
    </lineage>
</organism>
<dbReference type="InterPro" id="IPR055918">
    <property type="entry name" value="DUF7495"/>
</dbReference>
<dbReference type="RefSeq" id="XP_028880566.1">
    <property type="nucleotide sequence ID" value="XM_029028247.1"/>
</dbReference>
<feature type="domain" description="P-type" evidence="8">
    <location>
        <begin position="706"/>
        <end position="749"/>
    </location>
</feature>
<proteinExistence type="predicted"/>
<dbReference type="GeneID" id="39988027"/>
<feature type="chain" id="PRO_5012168034" evidence="5">
    <location>
        <begin position="29"/>
        <end position="3265"/>
    </location>
</feature>
<reference evidence="9 10" key="1">
    <citation type="submission" date="2017-03" db="EMBL/GenBank/DDBJ databases">
        <title>An alternative strategy for trypanosome survival in the mammalian bloodstream revealed through genome and transcriptome analysis of the ubiquitous bovine parasite Trypanosoma (Megatrypanum) theileri.</title>
        <authorList>
            <person name="Kelly S."/>
            <person name="Ivens A."/>
            <person name="Mott A."/>
            <person name="O'Neill E."/>
            <person name="Emms D."/>
            <person name="Macleod O."/>
            <person name="Voorheis P."/>
            <person name="Matthews J."/>
            <person name="Matthews K."/>
            <person name="Carrington M."/>
        </authorList>
    </citation>
    <scope>NUCLEOTIDE SEQUENCE [LARGE SCALE GENOMIC DNA]</scope>
    <source>
        <strain evidence="9">Edinburgh</strain>
    </source>
</reference>
<dbReference type="InterPro" id="IPR055920">
    <property type="entry name" value="DUF7497"/>
</dbReference>
<name>A0A1X0NQV5_9TRYP</name>
<dbReference type="InterPro" id="IPR002889">
    <property type="entry name" value="WSC_carb-bd"/>
</dbReference>
<dbReference type="InterPro" id="IPR016187">
    <property type="entry name" value="CTDL_fold"/>
</dbReference>
<evidence type="ECO:0000259" key="8">
    <source>
        <dbReference type="PROSITE" id="PS51448"/>
    </source>
</evidence>
<dbReference type="InterPro" id="IPR050111">
    <property type="entry name" value="C-type_lectin/snaclec_domain"/>
</dbReference>
<dbReference type="Gene3D" id="2.60.120.200">
    <property type="match status" value="1"/>
</dbReference>
<dbReference type="PROSITE" id="PS51212">
    <property type="entry name" value="WSC"/>
    <property type="match status" value="1"/>
</dbReference>
<keyword evidence="10" id="KW-1185">Reference proteome</keyword>
<dbReference type="Pfam" id="PF24327">
    <property type="entry name" value="DUF7497"/>
    <property type="match status" value="1"/>
</dbReference>
<evidence type="ECO:0000259" key="6">
    <source>
        <dbReference type="PROSITE" id="PS50041"/>
    </source>
</evidence>
<sequence>MKPNSFFSFIVYFVFVGLIAIFVQGVNAAPEANLPCPDKLYESVCSENSGCVRVTRSSEVGSLFNLTGGIGKLSVAMWLKMTIEGTEMVPILDVLGHHTMNDTVVDGDRIQLTWDPALGQLQLRVSAGENELTVTGLGVVTLASNRYRSVLLTIDASTGVVTVSIDSVEVIREEMVSLRNSGLAFSPLASMGYGTTATPIPWSWDAITTLGYVTVFKGKILDRFGAEYMSQFRMPLKGTQSGCLVDTETEDPGSPLKVADAHTFFFYKDYNHSGFSFVGASIIGGERTVLESSFMLNVRNSTGNITLKSKSWTPEEEENHSCGTTQSATFEYPVSVPVNAKNFTMKLVYGTNPPELTSFTLINRVTGDVLGHYMSPLYLDTLWFHYNGTSLDFQLQSGGGFASFCIAAVNGYDMGNVLADPHLSYYEQETSITLYAGVREGDFGALLPFNESCFSSSAVYEMFDRVWTTSLETGYYVFTVRNKNPGKYKLCLHPINGPGQKRVAAQCEANDTTSTFFCEFFLVRTPENAIPLPSGWISNMLHLGESYYDSLPLIGLDADPFVSTGGESLQEPDFGDSLYLDNKRYLWSPLQAEDGRFARNNETSPPYWVQYFAIAIYSPNTQNGVINVRYNTTTRVYFDGNIVFEKQTFFPRNDYSSVFLMKEGWHQVIVKVIYSIFGRTVPEMSIRFENAKSLSWNYVKGTENTTDCANGNKTIACFEGPNITVSYEDCMEAGCCYDALNPIKCFVSKTSRPYRADGLCGPGIPIDSDEFEFAQCNLHSCCSNGYCGRSYANCTCTTCVDYNFVQKPRSQYILWGNRAMCSGSRDIHIGVLTKDICELRCNRDDNCSAFSIGTPDTNGIADCYLSYGECSLTVEDPRASETYLRLSDECDMTTPINGNCTEGSGSFTLYGNDISKESCLYGCYMTAQCAVAVYNTEERTCMFSSTNCTATSSEQSLLSRFQCSGYNLKPPVPLPAVPPVPNATSLGCYKDPGKEYFASSNYSDYPMNNYVENYFIVFIGDKTACMEHCAGVGTLYFALTDGVICTCGVYNNESRRETNQNLCNISCDDNENNTHCGGEVSASVYRLEPYVGICPHGYAHFENACFKFVADPLSWGEARRHCHGDGATLASIANETRSQFLLSLAGGKAAWTGGRRAVGTGGFPVLTWTDGSPVQFTDWLPGEPSGGGGEGNEEGDGCVLTTTEHPTPYEGSWRTALCTASHGFLCMMNPRDRNGRLRLHVGSVAGTTGQMHCVEKSEFSQQTSANLVGHYLLHEEGFDGTTFHDESDQGNDMEVKGATTFNWVNGVKNSRTLQFDGSFHLKAKNVYDFQLPTLTVAVWVNIGNSTVANKVVLSKSYSKTKNPTFPLYEWALAYDRRGYLCFIITSHWVCSKTLTPQNEWVHVAGVYDGSTMNLFLNGNLVDDLSIPSSDFVHGNETFVVVGGENRDPVTHENDFIGSIDDVRIYNAAFSASYIMYLANCEKTDSLGNTISMYNMQRGILDFSGIGFSSDTDIVLSPEPCYSGAEVKYTKVTLFPYSSFQAILFLRDGTVNGGVSAWTLNLCSVSSIDSNMIEGDLNFKIAAVSITSFMNVSSVIGVITLDKNTIYPLKMGLVGHNLANGQALFLSSTSQCHSEHVLLVKNVDESGTNGEVELTKALNVPSVFVCWSANETNMGVLTPFRINSGDTNETAIVDGSKQITSSLIQNGFYESEVSFFRSCLTYDDLGDNFYVIVNMGSFRDVFIPVKGVDVCTLLTSTNTLNYMYSRASPDDFYFTGRVHAVPPYRDLPGALGGSPIGYPLASPRQRLSTWGSNQVVRTRGGCCQTQPEDIPAWGRAYTLEVRPISEEKVWLDWEHPWVGAAGTGFYFRISLRNFRGEVQTGRRRFKIKVGSNPYKDMLSDTNGILEFMYNEENFEEGEVVSIEVMVDENITPENGKEHKHRIMVGTAIPEPAIPLDSTKPIGHLLRFGSLEEGIEPSEYTDPLDYDWFFGEELKMRPYDGMTSTAETGDGESYTSTWRKVDLDTSGYFEVNVKGGTLHYFAFALFVTGSELIDIEVDFNGPMEMFFDGKIVFSTSYNNNESQTVLPFGWHQVLIKAYSTEDNMRMKIRIMLSGGGSFYSLPSLFPPNTMVLKDGEPISTALRLGRENEYIYEVFGEDIIGNMQTMRPRTGDRTFTGHMWQPAHASFGQWKVDGTESTVGVYANRYLAFGLYALRAQLITWTVYCHGPVKIWINGDVTFECPENELPGRKTFYQNVYIGWYQMIVKIGASYQNTWFFSMTPFETNEMIAIAYELGSLLPNDIMPLGSGEVITEMLLLQSSEGLDGRLSEIPYTSDVENPMRTDFDLNQAINTTSRVTVNIYDEKPVEFYWNPRVSTDGIFGSYTDIIAGKYNQYYSFAVYSTGVVGDIYIGFDDAFSLFIDDNFVHNESTGSFAVIPFNLTLGWHRLIFKLTAKDDFQWISDDGSTSWPQAMSNCQSSGYSQLCNFDAYCPYILKRKSLPDFRASTFAPILSESNYGVDDYVQIHSGGGNSTSVCERWSETHEGNGPSWAKSDEVVEVRRGYGCCGFFEAPKISVRLYYDKGELGFSTAVPSNAVDPPSGTVDDPESTEQVVTLSHPDKDVKIFYDFSLALDNVTRYTSPFMVTENSVVIYWAEKGIYRSEYRYLIIEIPTSAVLRRSTCPVKLPCAIGVTGTAIGKHMAIVWENYADIKLYDNYSTASEIPRSSRTSGIVTVESHFHMFIPVEGLLEGLYAGFHYPFNDIGHHLSSAVRIEPFTLSPLQLIGHQDSTFKVEGLGTWDGILFLEQWSKESTTCAVPNCISAFINFYRYTTLVRPGNTARMDLHDFSGDIHCVCVCVTGSSIGKSRDSLLYDPAFVSAVPMDIQVLPPPKPTNDTVWFITPNEPSDGEDIYFGGYFSSTSSEDYNVLIEPIRSNNTVRSPTCRVKQVNQTMLVCTISVPVGTIGLWNTSIYKTGVKVTYEGVLNVLVCVPPSLVISAAFGECAAKSADCVDGAFLTFIGTNFDHYHPTRNIILLFPSLNKSEKHTYQHGRKEKEEEIIRKRDMILHNAAAWEETPPGIPTCVTVSVTATTLKCQLENTTRVAMRSRYEVGLILRLTRSNTRIYTTNETLLLRGGSQPGWSGTTVPVIPPDAPTSSSHNTLIIVLCVVIAVILLLIIVAVVFMKKRFRFVKKTQADEEMMYMEEQLLQAEQESTASLKRTAMNAPIPPLKEAQQHHHQRSQQPPKQIKLHDHLLDNNNNNNNNNALNEL</sequence>
<dbReference type="Pfam" id="PF24328">
    <property type="entry name" value="DUF7498"/>
    <property type="match status" value="1"/>
</dbReference>
<evidence type="ECO:0000256" key="3">
    <source>
        <dbReference type="PROSITE-ProRule" id="PRU00779"/>
    </source>
</evidence>
<dbReference type="SUPFAM" id="SSF56436">
    <property type="entry name" value="C-type lectin-like"/>
    <property type="match status" value="1"/>
</dbReference>
<dbReference type="EMBL" id="NBCO01000028">
    <property type="protein sequence ID" value="ORC86500.1"/>
    <property type="molecule type" value="Genomic_DNA"/>
</dbReference>
<dbReference type="PROSITE" id="PS51448">
    <property type="entry name" value="P_TREFOIL_2"/>
    <property type="match status" value="1"/>
</dbReference>
<evidence type="ECO:0000259" key="7">
    <source>
        <dbReference type="PROSITE" id="PS51212"/>
    </source>
</evidence>
<comment type="caution">
    <text evidence="9">The sequence shown here is derived from an EMBL/GenBank/DDBJ whole genome shotgun (WGS) entry which is preliminary data.</text>
</comment>
<accession>A0A1X0NQV5</accession>
<keyword evidence="4" id="KW-0472">Membrane</keyword>
<dbReference type="InterPro" id="IPR055919">
    <property type="entry name" value="DUF7496"/>
</dbReference>
<evidence type="ECO:0000256" key="1">
    <source>
        <dbReference type="ARBA" id="ARBA00022729"/>
    </source>
</evidence>
<dbReference type="SUPFAM" id="SSF49899">
    <property type="entry name" value="Concanavalin A-like lectins/glucanases"/>
    <property type="match status" value="1"/>
</dbReference>
<dbReference type="InterPro" id="IPR055921">
    <property type="entry name" value="DUF7498"/>
</dbReference>
<feature type="domain" description="WSC" evidence="7">
    <location>
        <begin position="982"/>
        <end position="1088"/>
    </location>
</feature>
<dbReference type="Gene3D" id="3.10.100.10">
    <property type="entry name" value="Mannose-Binding Protein A, subunit A"/>
    <property type="match status" value="1"/>
</dbReference>
<dbReference type="VEuPathDB" id="TriTrypDB:TM35_000282160"/>
<feature type="transmembrane region" description="Helical" evidence="4">
    <location>
        <begin position="3157"/>
        <end position="3178"/>
    </location>
</feature>
<dbReference type="Pfam" id="PF24326">
    <property type="entry name" value="DUF7496"/>
    <property type="match status" value="1"/>
</dbReference>
<evidence type="ECO:0000313" key="9">
    <source>
        <dbReference type="EMBL" id="ORC86500.1"/>
    </source>
</evidence>
<dbReference type="Pfam" id="PF13385">
    <property type="entry name" value="Laminin_G_3"/>
    <property type="match status" value="1"/>
</dbReference>
<protein>
    <submittedName>
        <fullName evidence="9">Putative C-lectin</fullName>
    </submittedName>
</protein>